<name>A0A099P7D4_PICKU</name>
<evidence type="ECO:0000313" key="11">
    <source>
        <dbReference type="Proteomes" id="UP000029867"/>
    </source>
</evidence>
<reference evidence="10 13" key="5">
    <citation type="submission" date="2017-05" db="EMBL/GenBank/DDBJ databases">
        <title>The Genome Sequence of Candida krusei Ckrusei653.</title>
        <authorList>
            <person name="Cuomo C."/>
            <person name="Forche A."/>
            <person name="Young S."/>
            <person name="Abouelleil A."/>
            <person name="Cao P."/>
            <person name="Chapman S."/>
            <person name="Cusick C."/>
            <person name="Shea T."/>
            <person name="Nusbaum C."/>
            <person name="Birren B."/>
        </authorList>
    </citation>
    <scope>NUCLEOTIDE SEQUENCE [LARGE SCALE GENOMIC DNA]</scope>
    <source>
        <strain evidence="10 13">Ckrusei653</strain>
    </source>
</reference>
<evidence type="ECO:0000256" key="1">
    <source>
        <dbReference type="ARBA" id="ARBA00008175"/>
    </source>
</evidence>
<dbReference type="Gene3D" id="1.25.40.10">
    <property type="entry name" value="Tetratricopeptide repeat domain"/>
    <property type="match status" value="1"/>
</dbReference>
<dbReference type="GO" id="GO:0072380">
    <property type="term" value="C:TRC complex"/>
    <property type="evidence" value="ECO:0007669"/>
    <property type="project" value="EnsemblFungi"/>
</dbReference>
<reference evidence="8" key="2">
    <citation type="submission" date="2014-08" db="EMBL/GenBank/DDBJ databases">
        <title>Exploiting Issatchenkia orientalis SD108 for Succinic Acid Production.</title>
        <authorList>
            <person name="Xiao H."/>
            <person name="Shao Z."/>
            <person name="Jiang Y."/>
            <person name="Dole S."/>
            <person name="Zhao H."/>
        </authorList>
    </citation>
    <scope>NUCLEOTIDE SEQUENCE [LARGE SCALE GENOMIC DNA]</scope>
    <source>
        <strain evidence="8">SD108</strain>
    </source>
</reference>
<evidence type="ECO:0000313" key="7">
    <source>
        <dbReference type="EMBL" id="AWU76980.1"/>
    </source>
</evidence>
<feature type="region of interest" description="Disordered" evidence="5">
    <location>
        <begin position="326"/>
        <end position="350"/>
    </location>
</feature>
<dbReference type="OrthoDB" id="2335338at2759"/>
<dbReference type="eggNOG" id="KOG0553">
    <property type="taxonomic scope" value="Eukaryota"/>
</dbReference>
<evidence type="ECO:0000256" key="3">
    <source>
        <dbReference type="ARBA" id="ARBA00022803"/>
    </source>
</evidence>
<dbReference type="InterPro" id="IPR047150">
    <property type="entry name" value="SGT"/>
</dbReference>
<dbReference type="Proteomes" id="UP000189274">
    <property type="component" value="Unassembled WGS sequence"/>
</dbReference>
<evidence type="ECO:0000313" key="14">
    <source>
        <dbReference type="Proteomes" id="UP000249293"/>
    </source>
</evidence>
<dbReference type="GO" id="GO:0060090">
    <property type="term" value="F:molecular adaptor activity"/>
    <property type="evidence" value="ECO:0007669"/>
    <property type="project" value="EnsemblFungi"/>
</dbReference>
<evidence type="ECO:0000313" key="9">
    <source>
        <dbReference type="EMBL" id="ONH76404.1"/>
    </source>
</evidence>
<dbReference type="PANTHER" id="PTHR45831:SF2">
    <property type="entry name" value="LD24721P"/>
    <property type="match status" value="1"/>
</dbReference>
<dbReference type="EMBL" id="CP028775">
    <property type="protein sequence ID" value="AWU76980.1"/>
    <property type="molecule type" value="Genomic_DNA"/>
</dbReference>
<feature type="domain" description="SGTA homodimerisation" evidence="6">
    <location>
        <begin position="3"/>
        <end position="67"/>
    </location>
</feature>
<gene>
    <name evidence="9" type="ORF">BOH78_1039</name>
    <name evidence="7" type="ORF">C5L36_0C08900</name>
    <name evidence="10" type="ORF">CAS74_000912</name>
    <name evidence="8" type="ORF">JL09_g553</name>
</gene>
<reference evidence="12" key="3">
    <citation type="journal article" date="2017" name="Genome Announc.">
        <title>Genome sequences of Cyberlindnera fabianii 65, Pichia kudriavzevii 129, and Saccharomyces cerevisiae 131 isolated from fermented masau fruits in Zimbabwe.</title>
        <authorList>
            <person name="van Rijswijck I.M.H."/>
            <person name="Derks M.F.L."/>
            <person name="Abee T."/>
            <person name="de Ridder D."/>
            <person name="Smid E.J."/>
        </authorList>
    </citation>
    <scope>NUCLEOTIDE SEQUENCE [LARGE SCALE GENOMIC DNA]</scope>
    <source>
        <strain evidence="12">129</strain>
    </source>
</reference>
<dbReference type="Proteomes" id="UP000249293">
    <property type="component" value="Chromosome 3"/>
</dbReference>
<keyword evidence="3 4" id="KW-0802">TPR repeat</keyword>
<dbReference type="GO" id="GO:0006620">
    <property type="term" value="P:post-translational protein targeting to endoplasmic reticulum membrane"/>
    <property type="evidence" value="ECO:0007669"/>
    <property type="project" value="EnsemblFungi"/>
</dbReference>
<dbReference type="Proteomes" id="UP000029867">
    <property type="component" value="Unassembled WGS sequence"/>
</dbReference>
<protein>
    <submittedName>
        <fullName evidence="9">Small glutamine-rich tetratricopeptide repeat-containing protein 2</fullName>
    </submittedName>
</protein>
<dbReference type="Proteomes" id="UP000195871">
    <property type="component" value="Unassembled WGS sequence"/>
</dbReference>
<organism evidence="8 11">
    <name type="scientific">Pichia kudriavzevii</name>
    <name type="common">Yeast</name>
    <name type="synonym">Issatchenkia orientalis</name>
    <dbReference type="NCBI Taxonomy" id="4909"/>
    <lineage>
        <taxon>Eukaryota</taxon>
        <taxon>Fungi</taxon>
        <taxon>Dikarya</taxon>
        <taxon>Ascomycota</taxon>
        <taxon>Saccharomycotina</taxon>
        <taxon>Pichiomycetes</taxon>
        <taxon>Pichiales</taxon>
        <taxon>Pichiaceae</taxon>
        <taxon>Pichia</taxon>
    </lineage>
</organism>
<dbReference type="PROSITE" id="PS50005">
    <property type="entry name" value="TPR"/>
    <property type="match status" value="2"/>
</dbReference>
<feature type="region of interest" description="Disordered" evidence="5">
    <location>
        <begin position="224"/>
        <end position="249"/>
    </location>
</feature>
<evidence type="ECO:0000313" key="8">
    <source>
        <dbReference type="EMBL" id="KGK40177.1"/>
    </source>
</evidence>
<dbReference type="EMBL" id="MQVM01000004">
    <property type="protein sequence ID" value="ONH76404.1"/>
    <property type="molecule type" value="Genomic_DNA"/>
</dbReference>
<keyword evidence="2" id="KW-0677">Repeat</keyword>
<dbReference type="InterPro" id="IPR032374">
    <property type="entry name" value="SGTA_dimer"/>
</dbReference>
<evidence type="ECO:0000256" key="4">
    <source>
        <dbReference type="PROSITE-ProRule" id="PRU00339"/>
    </source>
</evidence>
<comment type="similarity">
    <text evidence="1">Belongs to the SGT family.</text>
</comment>
<dbReference type="GO" id="GO:0042802">
    <property type="term" value="F:identical protein binding"/>
    <property type="evidence" value="ECO:0007669"/>
    <property type="project" value="EnsemblFungi"/>
</dbReference>
<evidence type="ECO:0000313" key="10">
    <source>
        <dbReference type="EMBL" id="OUT24524.1"/>
    </source>
</evidence>
<dbReference type="EMBL" id="NHMM01000001">
    <property type="protein sequence ID" value="OUT24524.1"/>
    <property type="molecule type" value="Genomic_DNA"/>
</dbReference>
<evidence type="ECO:0000259" key="6">
    <source>
        <dbReference type="Pfam" id="PF16546"/>
    </source>
</evidence>
<dbReference type="Pfam" id="PF16546">
    <property type="entry name" value="SGTA_dimer"/>
    <property type="match status" value="1"/>
</dbReference>
<proteinExistence type="inferred from homology"/>
<dbReference type="STRING" id="4909.A0A099P7D4"/>
<dbReference type="GO" id="GO:0009408">
    <property type="term" value="P:response to heat"/>
    <property type="evidence" value="ECO:0007669"/>
    <property type="project" value="EnsemblFungi"/>
</dbReference>
<dbReference type="InterPro" id="IPR019734">
    <property type="entry name" value="TPR_rpt"/>
</dbReference>
<evidence type="ECO:0000313" key="13">
    <source>
        <dbReference type="Proteomes" id="UP000195871"/>
    </source>
</evidence>
<dbReference type="VEuPathDB" id="FungiDB:C5L36_0C08900"/>
<feature type="region of interest" description="Disordered" evidence="5">
    <location>
        <begin position="68"/>
        <end position="97"/>
    </location>
</feature>
<evidence type="ECO:0000256" key="2">
    <source>
        <dbReference type="ARBA" id="ARBA00022737"/>
    </source>
</evidence>
<dbReference type="SUPFAM" id="SSF48452">
    <property type="entry name" value="TPR-like"/>
    <property type="match status" value="1"/>
</dbReference>
<dbReference type="AlphaFoldDB" id="A0A099P7D4"/>
<evidence type="ECO:0000313" key="12">
    <source>
        <dbReference type="Proteomes" id="UP000189274"/>
    </source>
</evidence>
<evidence type="ECO:0000256" key="5">
    <source>
        <dbReference type="SAM" id="MobiDB-lite"/>
    </source>
</evidence>
<dbReference type="FunFam" id="1.25.40.10:FF:000207">
    <property type="entry name" value="Small glutamine-rich tetratricopeptide repeat-containing protein"/>
    <property type="match status" value="1"/>
</dbReference>
<dbReference type="HOGENOM" id="CLU_044224_1_0_1"/>
<sequence>MTSNQETAALIIDFLKSSLKNGNVPEDNKDSIDFAIESITEAFAVESSQIDTVKAKFGNKSLNELISQSESLESERKPVAESTQSVPVHVDESDEETKEKAEALKLQGNKAMASKDFETAIAKYTEAINLIPTNVVYLSNRAAAYSSSRQHEKALEDANRATEVEPTYAKGWSRLGLAKYALGDAKGALEAYEQGLKVEGATPSDAMKRGYETAKKKVEDNLMSSLDSSKKEAPGSTDSNGPAGGAGGLPDFSQFANMFGGEGGMGGLAGLMNNPQIMEAASKMMQDPNALSNLMSNPRVKQMAESMGLNGGLDDMMNNPMLQNMAKNFMGGNGGSEGNEGADSGPNNNA</sequence>
<dbReference type="PANTHER" id="PTHR45831">
    <property type="entry name" value="LD24721P"/>
    <property type="match status" value="1"/>
</dbReference>
<accession>A0A099P7D4</accession>
<dbReference type="Gene3D" id="1.20.5.420">
    <property type="entry name" value="Immunoglobulin FC, subunit C"/>
    <property type="match status" value="1"/>
</dbReference>
<keyword evidence="14" id="KW-1185">Reference proteome</keyword>
<dbReference type="SMART" id="SM00028">
    <property type="entry name" value="TPR"/>
    <property type="match status" value="3"/>
</dbReference>
<dbReference type="EMBL" id="JQFK01000003">
    <property type="protein sequence ID" value="KGK40177.1"/>
    <property type="molecule type" value="Genomic_DNA"/>
</dbReference>
<reference evidence="7 14" key="6">
    <citation type="submission" date="2018-06" db="EMBL/GenBank/DDBJ databases">
        <title>Population genomics shows no distinction between pathogenic Candida krusei and environmental Pichia kudriavzevii: One species, four names.</title>
        <authorList>
            <person name="Douglass A.P."/>
            <person name="Offei B."/>
            <person name="Braun-Galleani S."/>
            <person name="Coughlan A.Y."/>
            <person name="Martos A."/>
            <person name="Ortiz-Merino R.A."/>
            <person name="Byrne K.P."/>
            <person name="Wolfe K.H."/>
        </authorList>
    </citation>
    <scope>NUCLEOTIDE SEQUENCE [LARGE SCALE GENOMIC DNA]</scope>
    <source>
        <strain evidence="7 14">CBS573</strain>
    </source>
</reference>
<feature type="repeat" description="TPR" evidence="4">
    <location>
        <begin position="101"/>
        <end position="134"/>
    </location>
</feature>
<reference evidence="9" key="4">
    <citation type="submission" date="2017-01" db="EMBL/GenBank/DDBJ databases">
        <authorList>
            <person name="Mah S.A."/>
            <person name="Swanson W.J."/>
            <person name="Moy G.W."/>
            <person name="Vacquier V.D."/>
        </authorList>
    </citation>
    <scope>NUCLEOTIDE SEQUENCE [LARGE SCALE GENOMIC DNA]</scope>
    <source>
        <strain evidence="9">129</strain>
    </source>
</reference>
<reference evidence="11" key="1">
    <citation type="journal article" date="2014" name="Microb. Cell Fact.">
        <title>Exploiting Issatchenkia orientalis SD108 for succinic acid production.</title>
        <authorList>
            <person name="Xiao H."/>
            <person name="Shao Z."/>
            <person name="Jiang Y."/>
            <person name="Dole S."/>
            <person name="Zhao H."/>
        </authorList>
    </citation>
    <scope>NUCLEOTIDE SEQUENCE [LARGE SCALE GENOMIC DNA]</scope>
    <source>
        <strain evidence="11">SD108</strain>
    </source>
</reference>
<dbReference type="GO" id="GO:0016020">
    <property type="term" value="C:membrane"/>
    <property type="evidence" value="ECO:0007669"/>
    <property type="project" value="TreeGrafter"/>
</dbReference>
<feature type="repeat" description="TPR" evidence="4">
    <location>
        <begin position="169"/>
        <end position="202"/>
    </location>
</feature>
<dbReference type="Gene3D" id="1.10.260.100">
    <property type="match status" value="1"/>
</dbReference>
<dbReference type="InterPro" id="IPR011990">
    <property type="entry name" value="TPR-like_helical_dom_sf"/>
</dbReference>
<feature type="compositionally biased region" description="Low complexity" evidence="5">
    <location>
        <begin position="339"/>
        <end position="350"/>
    </location>
</feature>